<protein>
    <submittedName>
        <fullName evidence="1">Uncharacterized protein</fullName>
    </submittedName>
</protein>
<accession>X0ZNK6</accession>
<dbReference type="EMBL" id="BART01008253">
    <property type="protein sequence ID" value="GAG70964.1"/>
    <property type="molecule type" value="Genomic_DNA"/>
</dbReference>
<gene>
    <name evidence="1" type="ORF">S01H4_18604</name>
</gene>
<dbReference type="AlphaFoldDB" id="X0ZNK6"/>
<comment type="caution">
    <text evidence="1">The sequence shown here is derived from an EMBL/GenBank/DDBJ whole genome shotgun (WGS) entry which is preliminary data.</text>
</comment>
<reference evidence="1" key="1">
    <citation type="journal article" date="2014" name="Front. Microbiol.">
        <title>High frequency of phylogenetically diverse reductive dehalogenase-homologous genes in deep subseafloor sedimentary metagenomes.</title>
        <authorList>
            <person name="Kawai M."/>
            <person name="Futagami T."/>
            <person name="Toyoda A."/>
            <person name="Takaki Y."/>
            <person name="Nishi S."/>
            <person name="Hori S."/>
            <person name="Arai W."/>
            <person name="Tsubouchi T."/>
            <person name="Morono Y."/>
            <person name="Uchiyama I."/>
            <person name="Ito T."/>
            <person name="Fujiyama A."/>
            <person name="Inagaki F."/>
            <person name="Takami H."/>
        </authorList>
    </citation>
    <scope>NUCLEOTIDE SEQUENCE</scope>
    <source>
        <strain evidence="1">Expedition CK06-06</strain>
    </source>
</reference>
<organism evidence="1">
    <name type="scientific">marine sediment metagenome</name>
    <dbReference type="NCBI Taxonomy" id="412755"/>
    <lineage>
        <taxon>unclassified sequences</taxon>
        <taxon>metagenomes</taxon>
        <taxon>ecological metagenomes</taxon>
    </lineage>
</organism>
<name>X0ZNK6_9ZZZZ</name>
<proteinExistence type="predicted"/>
<sequence length="70" mass="8001">MFGAMKSHITEELKQIKDSGLYKAAQFEVVDITAHFLDSADEFMAYDHRRFYRFLGPGVPVENMKVGTTN</sequence>
<evidence type="ECO:0000313" key="1">
    <source>
        <dbReference type="EMBL" id="GAG70964.1"/>
    </source>
</evidence>